<keyword evidence="3" id="KW-1185">Reference proteome</keyword>
<proteinExistence type="predicted"/>
<dbReference type="OrthoDB" id="2596625at2759"/>
<reference evidence="2 3" key="1">
    <citation type="submission" date="2016-06" db="EMBL/GenBank/DDBJ databases">
        <title>Evolution of pathogenesis and genome organization in the Tremellales.</title>
        <authorList>
            <person name="Cuomo C."/>
            <person name="Litvintseva A."/>
            <person name="Heitman J."/>
            <person name="Chen Y."/>
            <person name="Sun S."/>
            <person name="Springer D."/>
            <person name="Dromer F."/>
            <person name="Young S."/>
            <person name="Zeng Q."/>
            <person name="Chapman S."/>
            <person name="Gujja S."/>
            <person name="Saif S."/>
            <person name="Birren B."/>
        </authorList>
    </citation>
    <scope>NUCLEOTIDE SEQUENCE [LARGE SCALE GENOMIC DNA]</scope>
    <source>
        <strain evidence="2 3">ATCC 28783</strain>
    </source>
</reference>
<dbReference type="Proteomes" id="UP000289152">
    <property type="component" value="Unassembled WGS sequence"/>
</dbReference>
<name>A0A4Q1BQF1_TREME</name>
<protein>
    <submittedName>
        <fullName evidence="2">Uncharacterized protein</fullName>
    </submittedName>
</protein>
<evidence type="ECO:0000313" key="2">
    <source>
        <dbReference type="EMBL" id="RXK40156.1"/>
    </source>
</evidence>
<evidence type="ECO:0000313" key="3">
    <source>
        <dbReference type="Proteomes" id="UP000289152"/>
    </source>
</evidence>
<sequence length="390" mass="43980">MDDLYRAKLTGSPPRTARGNHDLDQTPVTILPHRGPEGAAIPIQLPNIYVNPFPPPPSPTRPVSVSPPRHERTPAPLTSALRRPRGYWEKMGFGRPHPLTWLAVIISFAALVLGVPKGHLPTLTGRHKELRAQERLVAERINLLTQLSAFLPPPLSTIVSPDPSVPNNWGPFGDKTQLDLLRSGVGGMRFWNTELGGVLGVGLDGPERWWSIEDVGKGASVVRSKGDGRDREVWVLRTGEGEDSNAALVSSLTHSLLLRDRLQAELDQLRASPCPACPVHLAPAHHIHQQNGAPLLITGLVEDELDMDQRHVEWEKIEERKRRERERERDVEERERQVSRREKWVVEEMKKLSDRVHHEASELTLEDRITDRLKAYQRQLSQLREAEGEH</sequence>
<organism evidence="2 3">
    <name type="scientific">Tremella mesenterica</name>
    <name type="common">Jelly fungus</name>
    <dbReference type="NCBI Taxonomy" id="5217"/>
    <lineage>
        <taxon>Eukaryota</taxon>
        <taxon>Fungi</taxon>
        <taxon>Dikarya</taxon>
        <taxon>Basidiomycota</taxon>
        <taxon>Agaricomycotina</taxon>
        <taxon>Tremellomycetes</taxon>
        <taxon>Tremellales</taxon>
        <taxon>Tremellaceae</taxon>
        <taxon>Tremella</taxon>
    </lineage>
</organism>
<dbReference type="VEuPathDB" id="FungiDB:TREMEDRAFT_61245"/>
<accession>A0A4Q1BQF1</accession>
<dbReference type="EMBL" id="SDIL01000022">
    <property type="protein sequence ID" value="RXK40156.1"/>
    <property type="molecule type" value="Genomic_DNA"/>
</dbReference>
<dbReference type="InParanoid" id="A0A4Q1BQF1"/>
<evidence type="ECO:0000256" key="1">
    <source>
        <dbReference type="SAM" id="MobiDB-lite"/>
    </source>
</evidence>
<feature type="region of interest" description="Disordered" evidence="1">
    <location>
        <begin position="1"/>
        <end position="27"/>
    </location>
</feature>
<dbReference type="AlphaFoldDB" id="A0A4Q1BQF1"/>
<comment type="caution">
    <text evidence="2">The sequence shown here is derived from an EMBL/GenBank/DDBJ whole genome shotgun (WGS) entry which is preliminary data.</text>
</comment>
<gene>
    <name evidence="2" type="ORF">M231_02614</name>
</gene>
<dbReference type="OMA" id="HHEASEL"/>
<feature type="region of interest" description="Disordered" evidence="1">
    <location>
        <begin position="52"/>
        <end position="76"/>
    </location>
</feature>